<gene>
    <name evidence="1" type="ORF">ADH67_11625</name>
</gene>
<sequence length="175" mass="20201">MVQDYFSLYSKDKTFLLLRIHHKVDFSDEIAWSHCWDLAKEDCVEEITDKIFAYLTQGFDCIDSWQGDQVGWHESIKHLGFEPVVTEMELLPAFIENSANSYVVNLKSRLQTHQNQISSLQIPTYVGSLYDALCSKGIQCKKPRVPNAVCYIKVDSVLTENWVDIVKNLDQYSLD</sequence>
<accession>A0A227KAL8</accession>
<dbReference type="RefSeq" id="WP_066592413.1">
    <property type="nucleotide sequence ID" value="NZ_CAJTBZ010000045.1"/>
</dbReference>
<dbReference type="EMBL" id="NHMP01000010">
    <property type="protein sequence ID" value="OXE44527.1"/>
    <property type="molecule type" value="Genomic_DNA"/>
</dbReference>
<evidence type="ECO:0000313" key="1">
    <source>
        <dbReference type="EMBL" id="OXE44527.1"/>
    </source>
</evidence>
<comment type="caution">
    <text evidence="1">The sequence shown here is derived from an EMBL/GenBank/DDBJ whole genome shotgun (WGS) entry which is preliminary data.</text>
</comment>
<reference evidence="2" key="1">
    <citation type="submission" date="2017-05" db="EMBL/GenBank/DDBJ databases">
        <title>Improved OligoMM genomes.</title>
        <authorList>
            <person name="Garzetti D."/>
        </authorList>
    </citation>
    <scope>NUCLEOTIDE SEQUENCE [LARGE SCALE GENOMIC DNA]</scope>
    <source>
        <strain evidence="2">YL45</strain>
    </source>
</reference>
<organism evidence="1 2">
    <name type="scientific">Turicimonas muris</name>
    <dbReference type="NCBI Taxonomy" id="1796652"/>
    <lineage>
        <taxon>Bacteria</taxon>
        <taxon>Pseudomonadati</taxon>
        <taxon>Pseudomonadota</taxon>
        <taxon>Betaproteobacteria</taxon>
        <taxon>Burkholderiales</taxon>
        <taxon>Sutterellaceae</taxon>
        <taxon>Turicimonas</taxon>
    </lineage>
</organism>
<keyword evidence="2" id="KW-1185">Reference proteome</keyword>
<dbReference type="GeneID" id="78361271"/>
<name>A0A227KAL8_9BURK</name>
<evidence type="ECO:0000313" key="2">
    <source>
        <dbReference type="Proteomes" id="UP000214610"/>
    </source>
</evidence>
<proteinExistence type="predicted"/>
<dbReference type="AlphaFoldDB" id="A0A227KAL8"/>
<protein>
    <submittedName>
        <fullName evidence="1">Uncharacterized protein</fullName>
    </submittedName>
</protein>
<dbReference type="Proteomes" id="UP000214610">
    <property type="component" value="Unassembled WGS sequence"/>
</dbReference>